<feature type="domain" description="Helicase ATP-binding" evidence="16">
    <location>
        <begin position="25"/>
        <end position="138"/>
    </location>
</feature>
<evidence type="ECO:0000256" key="2">
    <source>
        <dbReference type="ARBA" id="ARBA00008533"/>
    </source>
</evidence>
<dbReference type="GO" id="GO:0003677">
    <property type="term" value="F:DNA binding"/>
    <property type="evidence" value="ECO:0007669"/>
    <property type="project" value="UniProtKB-UniRule"/>
</dbReference>
<dbReference type="GO" id="GO:0005737">
    <property type="term" value="C:cytoplasm"/>
    <property type="evidence" value="ECO:0007669"/>
    <property type="project" value="UniProtKB-SubCell"/>
</dbReference>
<evidence type="ECO:0000256" key="6">
    <source>
        <dbReference type="ARBA" id="ARBA00022769"/>
    </source>
</evidence>
<evidence type="ECO:0000256" key="10">
    <source>
        <dbReference type="ARBA" id="ARBA00026033"/>
    </source>
</evidence>
<evidence type="ECO:0000313" key="19">
    <source>
        <dbReference type="Proteomes" id="UP000019450"/>
    </source>
</evidence>
<dbReference type="eggNOG" id="COG0556">
    <property type="taxonomic scope" value="Bacteria"/>
</dbReference>
<keyword evidence="3 12" id="KW-0963">Cytoplasm</keyword>
<evidence type="ECO:0000256" key="8">
    <source>
        <dbReference type="ARBA" id="ARBA00022881"/>
    </source>
</evidence>
<dbReference type="KEGG" id="hcr:X271_00520"/>
<accession>W8GT64</accession>
<keyword evidence="4 12" id="KW-0547">Nucleotide-binding</keyword>
<dbReference type="GO" id="GO:0006289">
    <property type="term" value="P:nucleotide-excision repair"/>
    <property type="evidence" value="ECO:0007669"/>
    <property type="project" value="UniProtKB-UniRule"/>
</dbReference>
<evidence type="ECO:0000259" key="16">
    <source>
        <dbReference type="PROSITE" id="PS51192"/>
    </source>
</evidence>
<dbReference type="Pfam" id="PF02151">
    <property type="entry name" value="UVR"/>
    <property type="match status" value="1"/>
</dbReference>
<dbReference type="PROSITE" id="PS51192">
    <property type="entry name" value="HELICASE_ATP_BIND_1"/>
    <property type="match status" value="1"/>
</dbReference>
<comment type="domain">
    <text evidence="12">The beta-hairpin motif is involved in DNA binding.</text>
</comment>
<dbReference type="SMART" id="SM00490">
    <property type="entry name" value="HELICc"/>
    <property type="match status" value="1"/>
</dbReference>
<reference evidence="18 19" key="1">
    <citation type="journal article" date="2014" name="Genome Biol. Evol.">
        <title>Phylogenomics of "Candidatus Hepatoplasma crinochetorum," a Lineage of Mollicutes Associated with Noninsect Arthropods.</title>
        <authorList>
            <person name="Leclercq S."/>
            <person name="Dittmer J."/>
            <person name="Bouchon D."/>
            <person name="Cordaux R."/>
        </authorList>
    </citation>
    <scope>NUCLEOTIDE SEQUENCE [LARGE SCALE GENOMIC DNA]</scope>
    <source>
        <strain evidence="18 19">Av</strain>
    </source>
</reference>
<dbReference type="InterPro" id="IPR041471">
    <property type="entry name" value="UvrB_inter"/>
</dbReference>
<feature type="coiled-coil region" evidence="14">
    <location>
        <begin position="610"/>
        <end position="637"/>
    </location>
</feature>
<dbReference type="NCBIfam" id="NF003673">
    <property type="entry name" value="PRK05298.1"/>
    <property type="match status" value="1"/>
</dbReference>
<dbReference type="RefSeq" id="WP_025208906.1">
    <property type="nucleotide sequence ID" value="NZ_CP006932.1"/>
</dbReference>
<feature type="domain" description="UVR" evidence="15">
    <location>
        <begin position="614"/>
        <end position="649"/>
    </location>
</feature>
<dbReference type="PANTHER" id="PTHR24029:SF0">
    <property type="entry name" value="UVRABC SYSTEM PROTEIN B"/>
    <property type="match status" value="1"/>
</dbReference>
<dbReference type="Pfam" id="PF00271">
    <property type="entry name" value="Helicase_C"/>
    <property type="match status" value="1"/>
</dbReference>
<evidence type="ECO:0000256" key="11">
    <source>
        <dbReference type="ARBA" id="ARBA00029504"/>
    </source>
</evidence>
<proteinExistence type="inferred from homology"/>
<dbReference type="PROSITE" id="PS51194">
    <property type="entry name" value="HELICASE_CTER"/>
    <property type="match status" value="1"/>
</dbReference>
<dbReference type="PANTHER" id="PTHR24029">
    <property type="entry name" value="UVRABC SYSTEM PROTEIN B"/>
    <property type="match status" value="1"/>
</dbReference>
<gene>
    <name evidence="12 18" type="primary">uvrB</name>
    <name evidence="18" type="ORF">X271_00520</name>
</gene>
<sequence>MEKFSLTTEKRPAGDQGQAIVKLTDSIKNKTKYNILLGATGTGKTFTIANVIKNLNKPTLVLAHNKTLANQLYVEFKELFPSNRIEYYISNFDFYQPEAYLPKKDLYVEKRSVQNWQIEMMRNSTLNALTSQNDVIVVASVAAIYGHREPSEYKKHHFEISLGNKITRKEFLTKIVSLGYKRGEDLFPGSFILRGDVVELVPAWSDQFNIRIDFFGDEITEIVAIDSLKKTIIERYNHFTITPADANVVSSDLLKNAIVNIKKDLEKRIKYFEEKNLLLEKQRIENRTNYDLEQLREFGITSGIENYSIYFEPWRKHNEPPATLFSYFPKDYLLIVDESHITIPQIGGMYEGDYSRKKSLVEYGFRLPSALDNRPLRFHEFEDRMNQVIFVSATPGDYELKKTKNQYVEQIIRPTGLLDPIIEIKNVENQLEDIANQIRERKKNNERVFVNTITKKLAEDIAKYLTETEFSVAYLHSDLKTFEREEVIRKLRVGFYDAIVGINLLREGLDVPEVSLIVILDADKDGFLRNKRSLIQMIGRVARNVNGKAILYAKKITNSMQGAIDETNRRRAIQLEFNKKHHITPVTIKKTIPQPLIKEFELDKKLKLSSLKSKQKIAVLEKEMKKAAKEYDFERAIKLRDLITELKSNY</sequence>
<evidence type="ECO:0000256" key="5">
    <source>
        <dbReference type="ARBA" id="ARBA00022763"/>
    </source>
</evidence>
<keyword evidence="12 13" id="KW-0742">SOS response</keyword>
<evidence type="ECO:0000256" key="14">
    <source>
        <dbReference type="SAM" id="Coils"/>
    </source>
</evidence>
<dbReference type="PROSITE" id="PS50151">
    <property type="entry name" value="UVR"/>
    <property type="match status" value="1"/>
</dbReference>
<dbReference type="HOGENOM" id="CLU_009621_2_1_14"/>
<keyword evidence="6 12" id="KW-0228">DNA excision</keyword>
<keyword evidence="5 12" id="KW-0227">DNA damage</keyword>
<keyword evidence="7 12" id="KW-0067">ATP-binding</keyword>
<dbReference type="PATRIC" id="fig|1427984.3.peg.499"/>
<dbReference type="InterPro" id="IPR004807">
    <property type="entry name" value="UvrB"/>
</dbReference>
<evidence type="ECO:0000256" key="1">
    <source>
        <dbReference type="ARBA" id="ARBA00004496"/>
    </source>
</evidence>
<organism evidence="18 19">
    <name type="scientific">Candidatus Hepatoplasma crinochetorum Av</name>
    <dbReference type="NCBI Taxonomy" id="1427984"/>
    <lineage>
        <taxon>Bacteria</taxon>
        <taxon>Bacillati</taxon>
        <taxon>Mycoplasmatota</taxon>
        <taxon>Mollicutes</taxon>
        <taxon>Candidatus Hepatoplasmataceae</taxon>
        <taxon>Candidatus Hepatoplasma</taxon>
    </lineage>
</organism>
<dbReference type="GO" id="GO:0009380">
    <property type="term" value="C:excinuclease repair complex"/>
    <property type="evidence" value="ECO:0007669"/>
    <property type="project" value="InterPro"/>
</dbReference>
<dbReference type="SUPFAM" id="SSF52540">
    <property type="entry name" value="P-loop containing nucleoside triphosphate hydrolases"/>
    <property type="match status" value="2"/>
</dbReference>
<feature type="domain" description="Helicase C-terminal" evidence="17">
    <location>
        <begin position="430"/>
        <end position="592"/>
    </location>
</feature>
<dbReference type="InterPro" id="IPR001943">
    <property type="entry name" value="UVR_dom"/>
</dbReference>
<evidence type="ECO:0000313" key="18">
    <source>
        <dbReference type="EMBL" id="AHK22620.1"/>
    </source>
</evidence>
<dbReference type="Pfam" id="PF12344">
    <property type="entry name" value="UvrB"/>
    <property type="match status" value="1"/>
</dbReference>
<keyword evidence="8 12" id="KW-0267">Excision nuclease</keyword>
<dbReference type="InterPro" id="IPR024759">
    <property type="entry name" value="UvrB_YAD/RRR_dom"/>
</dbReference>
<evidence type="ECO:0000256" key="4">
    <source>
        <dbReference type="ARBA" id="ARBA00022741"/>
    </source>
</evidence>
<keyword evidence="14" id="KW-0175">Coiled coil</keyword>
<dbReference type="NCBIfam" id="TIGR00631">
    <property type="entry name" value="uvrb"/>
    <property type="match status" value="1"/>
</dbReference>
<evidence type="ECO:0000256" key="3">
    <source>
        <dbReference type="ARBA" id="ARBA00022490"/>
    </source>
</evidence>
<dbReference type="OrthoDB" id="9806651at2"/>
<dbReference type="CDD" id="cd17916">
    <property type="entry name" value="DEXHc_UvrB"/>
    <property type="match status" value="1"/>
</dbReference>
<protein>
    <recommendedName>
        <fullName evidence="11 12">UvrABC system protein B</fullName>
        <shortName evidence="12">Protein UvrB</shortName>
    </recommendedName>
    <alternativeName>
        <fullName evidence="12">Excinuclease ABC subunit B</fullName>
    </alternativeName>
</protein>
<comment type="subcellular location">
    <subcellularLocation>
        <location evidence="1 12 13">Cytoplasm</location>
    </subcellularLocation>
</comment>
<dbReference type="InterPro" id="IPR036876">
    <property type="entry name" value="UVR_dom_sf"/>
</dbReference>
<name>W8GT64_9MOLU</name>
<evidence type="ECO:0000256" key="7">
    <source>
        <dbReference type="ARBA" id="ARBA00022840"/>
    </source>
</evidence>
<dbReference type="InterPro" id="IPR027417">
    <property type="entry name" value="P-loop_NTPase"/>
</dbReference>
<dbReference type="GO" id="GO:0005524">
    <property type="term" value="F:ATP binding"/>
    <property type="evidence" value="ECO:0007669"/>
    <property type="project" value="UniProtKB-UniRule"/>
</dbReference>
<dbReference type="SUPFAM" id="SSF46600">
    <property type="entry name" value="C-terminal UvrC-binding domain of UvrB"/>
    <property type="match status" value="1"/>
</dbReference>
<dbReference type="EMBL" id="CP006932">
    <property type="protein sequence ID" value="AHK22620.1"/>
    <property type="molecule type" value="Genomic_DNA"/>
</dbReference>
<comment type="subunit">
    <text evidence="10 12 13">Forms a heterotetramer with UvrA during the search for lesions. Interacts with UvrC in an incision complex.</text>
</comment>
<dbReference type="GO" id="GO:0009432">
    <property type="term" value="P:SOS response"/>
    <property type="evidence" value="ECO:0007669"/>
    <property type="project" value="UniProtKB-UniRule"/>
</dbReference>
<evidence type="ECO:0000259" key="15">
    <source>
        <dbReference type="PROSITE" id="PS50151"/>
    </source>
</evidence>
<comment type="similarity">
    <text evidence="2 12 13">Belongs to the UvrB family.</text>
</comment>
<evidence type="ECO:0000259" key="17">
    <source>
        <dbReference type="PROSITE" id="PS51194"/>
    </source>
</evidence>
<dbReference type="Pfam" id="PF17757">
    <property type="entry name" value="UvrB_inter"/>
    <property type="match status" value="1"/>
</dbReference>
<dbReference type="AlphaFoldDB" id="W8GT64"/>
<evidence type="ECO:0000256" key="13">
    <source>
        <dbReference type="RuleBase" id="RU003587"/>
    </source>
</evidence>
<dbReference type="Pfam" id="PF04851">
    <property type="entry name" value="ResIII"/>
    <property type="match status" value="1"/>
</dbReference>
<dbReference type="Gene3D" id="4.10.860.10">
    <property type="entry name" value="UVR domain"/>
    <property type="match status" value="1"/>
</dbReference>
<dbReference type="InterPro" id="IPR014001">
    <property type="entry name" value="Helicase_ATP-bd"/>
</dbReference>
<feature type="binding site" evidence="12">
    <location>
        <begin position="38"/>
        <end position="45"/>
    </location>
    <ligand>
        <name>ATP</name>
        <dbReference type="ChEBI" id="CHEBI:30616"/>
    </ligand>
</feature>
<dbReference type="GO" id="GO:0009381">
    <property type="term" value="F:excinuclease ABC activity"/>
    <property type="evidence" value="ECO:0007669"/>
    <property type="project" value="UniProtKB-UniRule"/>
</dbReference>
<dbReference type="Proteomes" id="UP000019450">
    <property type="component" value="Chromosome"/>
</dbReference>
<dbReference type="SMART" id="SM00487">
    <property type="entry name" value="DEXDc"/>
    <property type="match status" value="1"/>
</dbReference>
<dbReference type="STRING" id="1427984.X271_00520"/>
<dbReference type="InterPro" id="IPR006935">
    <property type="entry name" value="Helicase/UvrB_N"/>
</dbReference>
<evidence type="ECO:0000256" key="12">
    <source>
        <dbReference type="HAMAP-Rule" id="MF_00204"/>
    </source>
</evidence>
<dbReference type="Gene3D" id="3.40.50.300">
    <property type="entry name" value="P-loop containing nucleotide triphosphate hydrolases"/>
    <property type="match status" value="3"/>
</dbReference>
<keyword evidence="9 12" id="KW-0234">DNA repair</keyword>
<keyword evidence="19" id="KW-1185">Reference proteome</keyword>
<dbReference type="GO" id="GO:0016887">
    <property type="term" value="F:ATP hydrolysis activity"/>
    <property type="evidence" value="ECO:0007669"/>
    <property type="project" value="InterPro"/>
</dbReference>
<comment type="function">
    <text evidence="12">The UvrABC repair system catalyzes the recognition and processing of DNA lesions. A damage recognition complex composed of 2 UvrA and 2 UvrB subunits scans DNA for abnormalities. Upon binding of the UvrA(2)B(2) complex to a putative damaged site, the DNA wraps around one UvrB monomer. DNA wrap is dependent on ATP binding by UvrB and probably causes local melting of the DNA helix, facilitating insertion of UvrB beta-hairpin between the DNA strands. Then UvrB probes one DNA strand for the presence of a lesion. If a lesion is found the UvrA subunits dissociate and the UvrB-DNA preincision complex is formed. This complex is subsequently bound by UvrC and the second UvrB is released. If no lesion is found, the DNA wraps around the other UvrB subunit that will check the other stand for damage.</text>
</comment>
<evidence type="ECO:0000256" key="9">
    <source>
        <dbReference type="ARBA" id="ARBA00023204"/>
    </source>
</evidence>
<dbReference type="InterPro" id="IPR001650">
    <property type="entry name" value="Helicase_C-like"/>
</dbReference>
<dbReference type="HAMAP" id="MF_00204">
    <property type="entry name" value="UvrB"/>
    <property type="match status" value="1"/>
</dbReference>
<feature type="short sequence motif" description="Beta-hairpin" evidence="12">
    <location>
        <begin position="91"/>
        <end position="114"/>
    </location>
</feature>